<proteinExistence type="predicted"/>
<feature type="compositionally biased region" description="Polar residues" evidence="5">
    <location>
        <begin position="1040"/>
        <end position="1050"/>
    </location>
</feature>
<feature type="compositionally biased region" description="Acidic residues" evidence="5">
    <location>
        <begin position="751"/>
        <end position="774"/>
    </location>
</feature>
<feature type="domain" description="Myosin-binding" evidence="6">
    <location>
        <begin position="117"/>
        <end position="173"/>
    </location>
</feature>
<feature type="region of interest" description="Disordered" evidence="5">
    <location>
        <begin position="878"/>
        <end position="900"/>
    </location>
</feature>
<evidence type="ECO:0000259" key="6">
    <source>
        <dbReference type="Pfam" id="PF12632"/>
    </source>
</evidence>
<feature type="compositionally biased region" description="Basic and acidic residues" evidence="5">
    <location>
        <begin position="1118"/>
        <end position="1129"/>
    </location>
</feature>
<feature type="compositionally biased region" description="Low complexity" evidence="5">
    <location>
        <begin position="1134"/>
        <end position="1148"/>
    </location>
</feature>
<feature type="compositionally biased region" description="Acidic residues" evidence="5">
    <location>
        <begin position="268"/>
        <end position="277"/>
    </location>
</feature>
<dbReference type="GO" id="GO:0017022">
    <property type="term" value="F:myosin binding"/>
    <property type="evidence" value="ECO:0007669"/>
    <property type="project" value="InterPro"/>
</dbReference>
<feature type="compositionally biased region" description="Basic and acidic residues" evidence="5">
    <location>
        <begin position="720"/>
        <end position="735"/>
    </location>
</feature>
<name>A0A9P7B5F7_RHOMI</name>
<evidence type="ECO:0000256" key="1">
    <source>
        <dbReference type="ARBA" id="ARBA00004308"/>
    </source>
</evidence>
<feature type="region of interest" description="Disordered" evidence="5">
    <location>
        <begin position="548"/>
        <end position="623"/>
    </location>
</feature>
<feature type="compositionally biased region" description="Gly residues" evidence="5">
    <location>
        <begin position="700"/>
        <end position="715"/>
    </location>
</feature>
<evidence type="ECO:0000256" key="5">
    <source>
        <dbReference type="SAM" id="MobiDB-lite"/>
    </source>
</evidence>
<feature type="compositionally biased region" description="Basic and acidic residues" evidence="5">
    <location>
        <begin position="318"/>
        <end position="334"/>
    </location>
</feature>
<comment type="subcellular location">
    <subcellularLocation>
        <location evidence="1">Endomembrane system</location>
    </subcellularLocation>
</comment>
<dbReference type="InterPro" id="IPR026859">
    <property type="entry name" value="Myosin-bd"/>
</dbReference>
<dbReference type="OrthoDB" id="21151at2759"/>
<evidence type="ECO:0000256" key="2">
    <source>
        <dbReference type="ARBA" id="ARBA00022692"/>
    </source>
</evidence>
<feature type="compositionally biased region" description="Low complexity" evidence="5">
    <location>
        <begin position="449"/>
        <end position="478"/>
    </location>
</feature>
<feature type="compositionally biased region" description="Polar residues" evidence="5">
    <location>
        <begin position="1207"/>
        <end position="1216"/>
    </location>
</feature>
<dbReference type="EMBL" id="PUHQ01000042">
    <property type="protein sequence ID" value="KAG0660618.1"/>
    <property type="molecule type" value="Genomic_DNA"/>
</dbReference>
<feature type="region of interest" description="Disordered" evidence="5">
    <location>
        <begin position="91"/>
        <end position="117"/>
    </location>
</feature>
<keyword evidence="8" id="KW-1185">Reference proteome</keyword>
<protein>
    <recommendedName>
        <fullName evidence="6">Myosin-binding domain-containing protein</fullName>
    </recommendedName>
</protein>
<feature type="compositionally biased region" description="Pro residues" evidence="5">
    <location>
        <begin position="1182"/>
        <end position="1200"/>
    </location>
</feature>
<feature type="compositionally biased region" description="Low complexity" evidence="5">
    <location>
        <begin position="1084"/>
        <end position="1111"/>
    </location>
</feature>
<feature type="compositionally biased region" description="Basic and acidic residues" evidence="5">
    <location>
        <begin position="1051"/>
        <end position="1074"/>
    </location>
</feature>
<dbReference type="GO" id="GO:0012505">
    <property type="term" value="C:endomembrane system"/>
    <property type="evidence" value="ECO:0007669"/>
    <property type="project" value="UniProtKB-SubCell"/>
</dbReference>
<dbReference type="AlphaFoldDB" id="A0A9P7B5F7"/>
<evidence type="ECO:0000256" key="3">
    <source>
        <dbReference type="ARBA" id="ARBA00022989"/>
    </source>
</evidence>
<evidence type="ECO:0000313" key="7">
    <source>
        <dbReference type="EMBL" id="KAG0660618.1"/>
    </source>
</evidence>
<feature type="compositionally biased region" description="Pro residues" evidence="5">
    <location>
        <begin position="1161"/>
        <end position="1174"/>
    </location>
</feature>
<evidence type="ECO:0000313" key="8">
    <source>
        <dbReference type="Proteomes" id="UP000777482"/>
    </source>
</evidence>
<feature type="compositionally biased region" description="Polar residues" evidence="5">
    <location>
        <begin position="370"/>
        <end position="389"/>
    </location>
</feature>
<gene>
    <name evidence="7" type="ORF">C6P46_004481</name>
</gene>
<sequence>MAPAHYAAASERIKYALATSALLSADLRDALQLYPPLHAAPPPPAIVTRTVRRAPLKATVEWPQGWEHAGSLVDNALHAWSALVNSLSPPLPQATARSLEEKPAPSKARSTRDRTAQEAATAAVNRFVAAAQLLDLEIAAALSAIKRLECIAHGLGLSDPLPPISRIEARSYSHLLLDSSPSSPGATTTPVSTPTTANRRRPRPPPRPLRALALRRALARALDETLAVLERATADLNALLPRDSPLLDLVPTKPPPHARSPLLPVDSSDSEDPDSEERDSTGKNDAGAEGGSDEIEGGRRRRRRKTRQSAGGASIAELLRHDERARRERDELDKFNNNNNKETSGVMIWTDDPGVKEEEEEDLSAAAAHQRTSSSCSGHDPATTTTMTVSDPYHPTENTFGGIERRRHASLNSPAAGAAVRLRDSLTLSSASPLRRSHHQSLSPRVDGPSSSASSPPSLEEEIIAAAARDAGQGEAAETSTSRMMMMTPNRNRGAPPRFSTSTSSVATPPPPPTTTDSWRSARRRRRPVSLGGVSAPVSASLRRALSVQNGSTTGGGGGGQSARGAEEAAAVAESSSPSSSSSSSKSSRSGSPTPGRPLSATSSSPSPDPARLPPATEHNSANTTTTIDVVPFLLISLQDTFDDLHALRRGVIWRLLEALSGAESDRNWNALAGVVGGALAERLEEIAKEVEAAQERESLGGGGGGGGDGGGGGSSAADMRAKEMERERERERRKEKEKRRRSGAYARELLDDDDDDAEGPDLVDVDDEVEEENVFGNVRAGRTGQPATSSRRDALARLTGTPTPTPLPTPSSSRLDKKTKQNRRAPPASYADFAPPSASSSLSGTADPDLVGHARSMALALRAIEAKLRLVVDEVVAHSSPSGSGTAPHSDEDDDDGKRRRLSAVVEMYRGIGVELKRLEEQWRIGGEVLERAAGLVQPVLVRATPASAEDAEADPSVAVRDVGGSVGQQEEAEGRNQLGAEDAVLQTESSAGPGEEDDDDPIANRQALVDAALSASLLIPPSAPAEEKVFEAVAGPVRNTSSDGGSNKFSREERIRRMKEAREALARGRESLESSPVKTRTDSASSDADAASPLGSKGGSSSSLAQQQKMVGELQEVLREYNRERGRNVGGPDPTAAATFAPLTPTKTSTTNGAALPPLSLPPPPPPVPFPVASPSVASSPPPRATFALPPPPPPPAHRQPVMFASTSTSTSPQKALPQTPPRNAISPISGLRGRPTPPPVQQSPLGQKGTPSAKRYSVQSV</sequence>
<feature type="region of interest" description="Disordered" evidence="5">
    <location>
        <begin position="178"/>
        <end position="208"/>
    </location>
</feature>
<dbReference type="Proteomes" id="UP000777482">
    <property type="component" value="Unassembled WGS sequence"/>
</dbReference>
<feature type="region of interest" description="Disordered" evidence="5">
    <location>
        <begin position="696"/>
        <end position="848"/>
    </location>
</feature>
<keyword evidence="4" id="KW-0472">Membrane</keyword>
<feature type="region of interest" description="Disordered" evidence="5">
    <location>
        <begin position="1032"/>
        <end position="1264"/>
    </location>
</feature>
<dbReference type="Pfam" id="PF12632">
    <property type="entry name" value="Vezatin"/>
    <property type="match status" value="1"/>
</dbReference>
<keyword evidence="2" id="KW-0812">Transmembrane</keyword>
<feature type="compositionally biased region" description="Basic and acidic residues" evidence="5">
    <location>
        <begin position="98"/>
        <end position="116"/>
    </location>
</feature>
<feature type="region of interest" description="Disordered" evidence="5">
    <location>
        <begin position="948"/>
        <end position="1009"/>
    </location>
</feature>
<feature type="compositionally biased region" description="Gly residues" evidence="5">
    <location>
        <begin position="553"/>
        <end position="562"/>
    </location>
</feature>
<keyword evidence="3" id="KW-1133">Transmembrane helix</keyword>
<evidence type="ECO:0000256" key="4">
    <source>
        <dbReference type="ARBA" id="ARBA00023136"/>
    </source>
</evidence>
<comment type="caution">
    <text evidence="7">The sequence shown here is derived from an EMBL/GenBank/DDBJ whole genome shotgun (WGS) entry which is preliminary data.</text>
</comment>
<accession>A0A9P7B5F7</accession>
<feature type="compositionally biased region" description="Low complexity" evidence="5">
    <location>
        <begin position="568"/>
        <end position="606"/>
    </location>
</feature>
<feature type="compositionally biased region" description="Low complexity" evidence="5">
    <location>
        <begin position="178"/>
        <end position="196"/>
    </location>
</feature>
<organism evidence="7 8">
    <name type="scientific">Rhodotorula mucilaginosa</name>
    <name type="common">Yeast</name>
    <name type="synonym">Rhodotorula rubra</name>
    <dbReference type="NCBI Taxonomy" id="5537"/>
    <lineage>
        <taxon>Eukaryota</taxon>
        <taxon>Fungi</taxon>
        <taxon>Dikarya</taxon>
        <taxon>Basidiomycota</taxon>
        <taxon>Pucciniomycotina</taxon>
        <taxon>Microbotryomycetes</taxon>
        <taxon>Sporidiobolales</taxon>
        <taxon>Sporidiobolaceae</taxon>
        <taxon>Rhodotorula</taxon>
    </lineage>
</organism>
<feature type="region of interest" description="Disordered" evidence="5">
    <location>
        <begin position="244"/>
        <end position="536"/>
    </location>
</feature>
<reference evidence="7 8" key="1">
    <citation type="submission" date="2020-11" db="EMBL/GenBank/DDBJ databases">
        <title>Kefir isolates.</title>
        <authorList>
            <person name="Marcisauskas S."/>
            <person name="Kim Y."/>
            <person name="Blasche S."/>
        </authorList>
    </citation>
    <scope>NUCLEOTIDE SEQUENCE [LARGE SCALE GENOMIC DNA]</scope>
    <source>
        <strain evidence="7 8">KR</strain>
    </source>
</reference>